<dbReference type="EMBL" id="JBBMFF010000193">
    <property type="protein sequence ID" value="MEQ2510845.1"/>
    <property type="molecule type" value="Genomic_DNA"/>
</dbReference>
<keyword evidence="2" id="KW-1185">Reference proteome</keyword>
<evidence type="ECO:0000313" key="1">
    <source>
        <dbReference type="EMBL" id="MEQ2510845.1"/>
    </source>
</evidence>
<evidence type="ECO:0000313" key="2">
    <source>
        <dbReference type="Proteomes" id="UP001491552"/>
    </source>
</evidence>
<dbReference type="Proteomes" id="UP001491552">
    <property type="component" value="Unassembled WGS sequence"/>
</dbReference>
<comment type="caution">
    <text evidence="1">The sequence shown here is derived from an EMBL/GenBank/DDBJ whole genome shotgun (WGS) entry which is preliminary data.</text>
</comment>
<name>A0ABV1G619_9FIRM</name>
<reference evidence="1 2" key="1">
    <citation type="submission" date="2024-03" db="EMBL/GenBank/DDBJ databases">
        <title>Human intestinal bacterial collection.</title>
        <authorList>
            <person name="Pauvert C."/>
            <person name="Hitch T.C.A."/>
            <person name="Clavel T."/>
        </authorList>
    </citation>
    <scope>NUCLEOTIDE SEQUENCE [LARGE SCALE GENOMIC DNA]</scope>
    <source>
        <strain evidence="1 2">CLA-AA-H192</strain>
    </source>
</reference>
<proteinExistence type="predicted"/>
<sequence>MEKQDAFTQALLRAMDAAEQEAGVRQPRLRRAVEQYGGISAVQELCRRGQVSDGFDRLAELGRLALSAEALAVSAKFNACFTDDEVNHCFAQLCAANYFGKARF</sequence>
<gene>
    <name evidence="1" type="ORF">WMO66_06230</name>
</gene>
<organism evidence="1 2">
    <name type="scientific">Faecousia intestinalis</name>
    <dbReference type="NCBI Taxonomy" id="3133167"/>
    <lineage>
        <taxon>Bacteria</taxon>
        <taxon>Bacillati</taxon>
        <taxon>Bacillota</taxon>
        <taxon>Clostridia</taxon>
        <taxon>Eubacteriales</taxon>
        <taxon>Oscillospiraceae</taxon>
        <taxon>Faecousia</taxon>
    </lineage>
</organism>
<accession>A0ABV1G619</accession>
<dbReference type="RefSeq" id="WP_349135531.1">
    <property type="nucleotide sequence ID" value="NZ_JBBMFF010000193.1"/>
</dbReference>
<protein>
    <submittedName>
        <fullName evidence="1">Uncharacterized protein</fullName>
    </submittedName>
</protein>